<gene>
    <name evidence="2" type="ORF">AO067_22045</name>
</gene>
<feature type="region of interest" description="Disordered" evidence="1">
    <location>
        <begin position="1"/>
        <end position="26"/>
    </location>
</feature>
<comment type="caution">
    <text evidence="2">The sequence shown here is derived from an EMBL/GenBank/DDBJ whole genome shotgun (WGS) entry which is preliminary data.</text>
</comment>
<reference evidence="2 3" key="1">
    <citation type="submission" date="2015-09" db="EMBL/GenBank/DDBJ databases">
        <title>Genome sequence of ICMP 13104.</title>
        <authorList>
            <person name="Visnovsky S."/>
            <person name="Lu A."/>
            <person name="Panda P."/>
            <person name="Pitman A."/>
        </authorList>
    </citation>
    <scope>NUCLEOTIDE SEQUENCE [LARGE SCALE GENOMIC DNA]</scope>
    <source>
        <strain evidence="2 3">ICMP 13104</strain>
    </source>
</reference>
<keyword evidence="3" id="KW-1185">Reference proteome</keyword>
<name>A0A0W0HCV5_PSEVI</name>
<evidence type="ECO:0000313" key="2">
    <source>
        <dbReference type="EMBL" id="KTB58635.1"/>
    </source>
</evidence>
<sequence>MEITTKSAAVQPSPYQPAALERTPRSRSGRFAQMLNDVSNQAAKKSAVAASATLGNLAQPRSTRFMDNRNIEQRRSIVEDKDFVPVPAAMESTRRTFK</sequence>
<protein>
    <submittedName>
        <fullName evidence="2">Uncharacterized protein</fullName>
    </submittedName>
</protein>
<evidence type="ECO:0000256" key="1">
    <source>
        <dbReference type="SAM" id="MobiDB-lite"/>
    </source>
</evidence>
<feature type="compositionally biased region" description="Polar residues" evidence="1">
    <location>
        <begin position="1"/>
        <end position="10"/>
    </location>
</feature>
<proteinExistence type="predicted"/>
<dbReference type="Proteomes" id="UP000053048">
    <property type="component" value="Unassembled WGS sequence"/>
</dbReference>
<evidence type="ECO:0000313" key="3">
    <source>
        <dbReference type="Proteomes" id="UP000053048"/>
    </source>
</evidence>
<dbReference type="AlphaFoldDB" id="A0A0W0HCV5"/>
<organism evidence="2 3">
    <name type="scientific">Pseudomonas viridiflava ICMP 13104</name>
    <dbReference type="NCBI Taxonomy" id="1198305"/>
    <lineage>
        <taxon>Bacteria</taxon>
        <taxon>Pseudomonadati</taxon>
        <taxon>Pseudomonadota</taxon>
        <taxon>Gammaproteobacteria</taxon>
        <taxon>Pseudomonadales</taxon>
        <taxon>Pseudomonadaceae</taxon>
        <taxon>Pseudomonas</taxon>
    </lineage>
</organism>
<accession>A0A0W0HCV5</accession>
<dbReference type="EMBL" id="LKEJ01000153">
    <property type="protein sequence ID" value="KTB58635.1"/>
    <property type="molecule type" value="Genomic_DNA"/>
</dbReference>